<proteinExistence type="predicted"/>
<dbReference type="AlphaFoldDB" id="A0AA39IRY3"/>
<dbReference type="EMBL" id="JAUCMV010000001">
    <property type="protein sequence ID" value="KAK0428427.1"/>
    <property type="molecule type" value="Genomic_DNA"/>
</dbReference>
<comment type="caution">
    <text evidence="2">The sequence shown here is derived from an EMBL/GenBank/DDBJ whole genome shotgun (WGS) entry which is preliminary data.</text>
</comment>
<evidence type="ECO:0000256" key="1">
    <source>
        <dbReference type="SAM" id="MobiDB-lite"/>
    </source>
</evidence>
<accession>A0AA39IRY3</accession>
<evidence type="ECO:0000313" key="3">
    <source>
        <dbReference type="Proteomes" id="UP001175271"/>
    </source>
</evidence>
<gene>
    <name evidence="2" type="ORF">QR680_010797</name>
</gene>
<sequence>MDDWLKIEVQDYDDHHWTLRKLTNSIPATFVSNATLKATVWVKLYYSDEPLTAALRRRTDVRKLKRHGFNCVEPGDVRKLSISHYCQYVYVTVFVTRSDGKTAKPIATLHPLIIWQSIIVTREETITLMSDDNPCLDFHGRLHEIERSVGSMQFVDENKKSATNRLRKGFWSSFDWCYWKFHSGFFSSSRRSILFQNNSDDHVWVHIDVSPDDGSDLNEQATLNGITKIAPCMGMLFSICCDCDGSETAIVFVQVYEGKQLSNLTLIETKYMSESDAIAIYGTELRFHERPVDGIMKKKKKEKKVVFDVEALEDLDVEDSDIESLLGVGENEDEEEEVDECASVQEEEEKEDEKVLREAESEDVIEDEGEESDDSVQEEEETESDQSENPWTEKFYWHYLAQTHVANASDFPIWVSCLSDKEESRKLKTRLTNPFLKGEPAVIKQLGFTKINSRKYLVFEPPIRNDPSCRVYITVMLEKAEGELAVICSNYSAFPNYSVIVSKGHNILETEMGEIWVDTVGNRHDLWNK</sequence>
<dbReference type="Proteomes" id="UP001175271">
    <property type="component" value="Unassembled WGS sequence"/>
</dbReference>
<feature type="compositionally biased region" description="Acidic residues" evidence="1">
    <location>
        <begin position="330"/>
        <end position="351"/>
    </location>
</feature>
<feature type="compositionally biased region" description="Acidic residues" evidence="1">
    <location>
        <begin position="360"/>
        <end position="386"/>
    </location>
</feature>
<protein>
    <submittedName>
        <fullName evidence="2">Uncharacterized protein</fullName>
    </submittedName>
</protein>
<reference evidence="2" key="1">
    <citation type="submission" date="2023-06" db="EMBL/GenBank/DDBJ databases">
        <title>Genomic analysis of the entomopathogenic nematode Steinernema hermaphroditum.</title>
        <authorList>
            <person name="Schwarz E.M."/>
            <person name="Heppert J.K."/>
            <person name="Baniya A."/>
            <person name="Schwartz H.T."/>
            <person name="Tan C.-H."/>
            <person name="Antoshechkin I."/>
            <person name="Sternberg P.W."/>
            <person name="Goodrich-Blair H."/>
            <person name="Dillman A.R."/>
        </authorList>
    </citation>
    <scope>NUCLEOTIDE SEQUENCE</scope>
    <source>
        <strain evidence="2">PS9179</strain>
        <tissue evidence="2">Whole animal</tissue>
    </source>
</reference>
<name>A0AA39IRY3_9BILA</name>
<evidence type="ECO:0000313" key="2">
    <source>
        <dbReference type="EMBL" id="KAK0428427.1"/>
    </source>
</evidence>
<feature type="region of interest" description="Disordered" evidence="1">
    <location>
        <begin position="327"/>
        <end position="389"/>
    </location>
</feature>
<keyword evidence="3" id="KW-1185">Reference proteome</keyword>
<organism evidence="2 3">
    <name type="scientific">Steinernema hermaphroditum</name>
    <dbReference type="NCBI Taxonomy" id="289476"/>
    <lineage>
        <taxon>Eukaryota</taxon>
        <taxon>Metazoa</taxon>
        <taxon>Ecdysozoa</taxon>
        <taxon>Nematoda</taxon>
        <taxon>Chromadorea</taxon>
        <taxon>Rhabditida</taxon>
        <taxon>Tylenchina</taxon>
        <taxon>Panagrolaimomorpha</taxon>
        <taxon>Strongyloidoidea</taxon>
        <taxon>Steinernematidae</taxon>
        <taxon>Steinernema</taxon>
    </lineage>
</organism>